<feature type="compositionally biased region" description="Low complexity" evidence="1">
    <location>
        <begin position="35"/>
        <end position="50"/>
    </location>
</feature>
<evidence type="ECO:0000256" key="1">
    <source>
        <dbReference type="SAM" id="MobiDB-lite"/>
    </source>
</evidence>
<gene>
    <name evidence="2" type="ORF">BRENAR_LOCUS4818</name>
</gene>
<dbReference type="STRING" id="13370.A0A448YT46"/>
<sequence>MVSASRSSKRSRERRVSSAGVEKDLRKVSTNGEIGSDLGGTSSYTGTTGDIGEESVDIDEDMLVNMVKGAGKNYKKFISGGIYGGDAEDGDDERGNDERGNGEKGIDENGNEVEDADFDPYEEDYEEEYTFDMDPEGIVKNRFDPFEFHKALFKYLRIVRPQTEEKGHQDLMWQLFSCTAALSDPYTQPSDTGEMNEMILSLDLVSDLVLAICLPLYEKDPTVELPEFAMAYDFATIVERALHVVRSDDDSQLMAVNNDEEHWLKSLSMWVPGVTLGGMFNMASDYHHLKLVYTICCVSIMVIYKLYASTENVCLNPFLSFFLQVWKNQTRVIVLGIEIDRRDESSGFPGYPEVIRQVIKGSSALRSAVALILNDDLVEREHDFKHESLVNFMNPWGRRIGDASISADMRIYVAALFALGDDLEDTAMLLYNFEAEDRYDEDIKYMFELELEDDPDDVYQQHHEKFTFALRPPRPPKHSAEEEVDLNSEGEPFYDLHPDCQCVFDEEDEYEDEDEEEEEERGEIIKDERRERKDGRKKRSEQPSSKSSQRFDPIAQQVEKDRQMANDLQRQELGEAPTGDSAGYLEDIYDRLIEIPEAVRSRSPNEPNFDEEGRDWRDIPRGENRKLTEEFVALLKKSRIDPDVFITVMKDLIGELQKMANGTLASEQCEKIIRSVAWVVQYEYESSRMSKSAREGGQDDSTINTDTLYQFLSEDGNFRKMVRFNPSSSFCIIDELLMAEGYRRVFIWFLTHMAPNQWIINYFHELLIGNRGNPSEISDPKSTRFSFSRQGPIELSEVEESMLLHEFFTTMLVYLSRGSVTGDFDTLNSTRSSSQKLMKVTCLMLKSLDQKGILRVNDAFYRLEIQTLLVQWLGVGLVPEARELFFKSQKFNPNEDRLYEMKRRVMRRRVEMDTVLKDKELYDLFASHFERDSTELVVGVLQLGNYYDEKRDAVLSFLKDLNKVEKVFKTSASLVRICDYVFPLLGVAIEGNSIRLVTKFLKEAKLADTDKPVVRDAIKAYLEIPESKRRASELTENGELQHR</sequence>
<dbReference type="Proteomes" id="UP000290900">
    <property type="component" value="Unassembled WGS sequence"/>
</dbReference>
<dbReference type="FunCoup" id="A0A448YT46">
    <property type="interactions" value="87"/>
</dbReference>
<dbReference type="AlphaFoldDB" id="A0A448YT46"/>
<feature type="compositionally biased region" description="Acidic residues" evidence="1">
    <location>
        <begin position="86"/>
        <end position="95"/>
    </location>
</feature>
<dbReference type="OrthoDB" id="3980110at2759"/>
<feature type="compositionally biased region" description="Acidic residues" evidence="1">
    <location>
        <begin position="507"/>
        <end position="521"/>
    </location>
</feature>
<feature type="region of interest" description="Disordered" evidence="1">
    <location>
        <begin position="507"/>
        <end position="562"/>
    </location>
</feature>
<feature type="region of interest" description="Disordered" evidence="1">
    <location>
        <begin position="469"/>
        <end position="493"/>
    </location>
</feature>
<dbReference type="EMBL" id="CAACVR010000067">
    <property type="protein sequence ID" value="VEU24089.1"/>
    <property type="molecule type" value="Genomic_DNA"/>
</dbReference>
<accession>A0A448YT46</accession>
<name>A0A448YT46_BRENA</name>
<evidence type="ECO:0000313" key="3">
    <source>
        <dbReference type="Proteomes" id="UP000290900"/>
    </source>
</evidence>
<evidence type="ECO:0000313" key="2">
    <source>
        <dbReference type="EMBL" id="VEU24089.1"/>
    </source>
</evidence>
<feature type="region of interest" description="Disordered" evidence="1">
    <location>
        <begin position="85"/>
        <end position="118"/>
    </location>
</feature>
<dbReference type="InParanoid" id="A0A448YT46"/>
<proteinExistence type="predicted"/>
<feature type="compositionally biased region" description="Acidic residues" evidence="1">
    <location>
        <begin position="109"/>
        <end position="118"/>
    </location>
</feature>
<feature type="compositionally biased region" description="Basic and acidic residues" evidence="1">
    <location>
        <begin position="96"/>
        <end position="107"/>
    </location>
</feature>
<feature type="region of interest" description="Disordered" evidence="1">
    <location>
        <begin position="1"/>
        <end position="57"/>
    </location>
</feature>
<organism evidence="2 3">
    <name type="scientific">Brettanomyces naardenensis</name>
    <name type="common">Yeast</name>
    <dbReference type="NCBI Taxonomy" id="13370"/>
    <lineage>
        <taxon>Eukaryota</taxon>
        <taxon>Fungi</taxon>
        <taxon>Dikarya</taxon>
        <taxon>Ascomycota</taxon>
        <taxon>Saccharomycotina</taxon>
        <taxon>Pichiomycetes</taxon>
        <taxon>Pichiales</taxon>
        <taxon>Pichiaceae</taxon>
        <taxon>Brettanomyces</taxon>
    </lineage>
</organism>
<feature type="compositionally biased region" description="Basic and acidic residues" evidence="1">
    <location>
        <begin position="522"/>
        <end position="534"/>
    </location>
</feature>
<protein>
    <submittedName>
        <fullName evidence="2">DEKNAAC105302</fullName>
    </submittedName>
</protein>
<reference evidence="2 3" key="1">
    <citation type="submission" date="2018-12" db="EMBL/GenBank/DDBJ databases">
        <authorList>
            <person name="Tiukova I."/>
            <person name="Dainat J."/>
        </authorList>
    </citation>
    <scope>NUCLEOTIDE SEQUENCE [LARGE SCALE GENOMIC DNA]</scope>
</reference>
<keyword evidence="3" id="KW-1185">Reference proteome</keyword>